<dbReference type="KEGG" id="agv:OJF2_00120"/>
<sequence length="119" mass="12842">MGPLEYPQEGRSEIRLSPLRRGSRRGWIARAEAVEFTPLNPPFVRGEAGSRPLLTQFHEPASATIAYTFLDVPGTAQTGYTPLASGLAGGSMVQVQASGRGAWKNSERLTSSQVTSWPL</sequence>
<accession>A0A5B9VUK2</accession>
<organism evidence="1 2">
    <name type="scientific">Aquisphaera giovannonii</name>
    <dbReference type="NCBI Taxonomy" id="406548"/>
    <lineage>
        <taxon>Bacteria</taxon>
        <taxon>Pseudomonadati</taxon>
        <taxon>Planctomycetota</taxon>
        <taxon>Planctomycetia</taxon>
        <taxon>Isosphaerales</taxon>
        <taxon>Isosphaeraceae</taxon>
        <taxon>Aquisphaera</taxon>
    </lineage>
</organism>
<gene>
    <name evidence="1" type="ORF">OJF2_00120</name>
</gene>
<dbReference type="Proteomes" id="UP000324233">
    <property type="component" value="Chromosome"/>
</dbReference>
<dbReference type="AlphaFoldDB" id="A0A5B9VUK2"/>
<name>A0A5B9VUK2_9BACT</name>
<evidence type="ECO:0000313" key="2">
    <source>
        <dbReference type="Proteomes" id="UP000324233"/>
    </source>
</evidence>
<dbReference type="EMBL" id="CP042997">
    <property type="protein sequence ID" value="QEH31547.1"/>
    <property type="molecule type" value="Genomic_DNA"/>
</dbReference>
<evidence type="ECO:0000313" key="1">
    <source>
        <dbReference type="EMBL" id="QEH31547.1"/>
    </source>
</evidence>
<keyword evidence="2" id="KW-1185">Reference proteome</keyword>
<reference evidence="1 2" key="1">
    <citation type="submission" date="2019-08" db="EMBL/GenBank/DDBJ databases">
        <title>Deep-cultivation of Planctomycetes and their phenomic and genomic characterization uncovers novel biology.</title>
        <authorList>
            <person name="Wiegand S."/>
            <person name="Jogler M."/>
            <person name="Boedeker C."/>
            <person name="Pinto D."/>
            <person name="Vollmers J."/>
            <person name="Rivas-Marin E."/>
            <person name="Kohn T."/>
            <person name="Peeters S.H."/>
            <person name="Heuer A."/>
            <person name="Rast P."/>
            <person name="Oberbeckmann S."/>
            <person name="Bunk B."/>
            <person name="Jeske O."/>
            <person name="Meyerdierks A."/>
            <person name="Storesund J.E."/>
            <person name="Kallscheuer N."/>
            <person name="Luecker S."/>
            <person name="Lage O.M."/>
            <person name="Pohl T."/>
            <person name="Merkel B.J."/>
            <person name="Hornburger P."/>
            <person name="Mueller R.-W."/>
            <person name="Bruemmer F."/>
            <person name="Labrenz M."/>
            <person name="Spormann A.M."/>
            <person name="Op den Camp H."/>
            <person name="Overmann J."/>
            <person name="Amann R."/>
            <person name="Jetten M.S.M."/>
            <person name="Mascher T."/>
            <person name="Medema M.H."/>
            <person name="Devos D.P."/>
            <person name="Kaster A.-K."/>
            <person name="Ovreas L."/>
            <person name="Rohde M."/>
            <person name="Galperin M.Y."/>
            <person name="Jogler C."/>
        </authorList>
    </citation>
    <scope>NUCLEOTIDE SEQUENCE [LARGE SCALE GENOMIC DNA]</scope>
    <source>
        <strain evidence="1 2">OJF2</strain>
    </source>
</reference>
<proteinExistence type="predicted"/>
<protein>
    <submittedName>
        <fullName evidence="1">Uncharacterized protein</fullName>
    </submittedName>
</protein>